<name>Q79Z62_STRAW</name>
<dbReference type="HOGENOM" id="CLU_803908_0_0_11"/>
<evidence type="ECO:0000259" key="2">
    <source>
        <dbReference type="Pfam" id="PF00109"/>
    </source>
</evidence>
<organism evidence="3 4">
    <name type="scientific">Streptomyces avermitilis (strain ATCC 31267 / DSM 46492 / JCM 5070 / NBRC 14893 / NCIMB 12804 / NRRL 8165 / MA-4680)</name>
    <dbReference type="NCBI Taxonomy" id="227882"/>
    <lineage>
        <taxon>Bacteria</taxon>
        <taxon>Bacillati</taxon>
        <taxon>Actinomycetota</taxon>
        <taxon>Actinomycetes</taxon>
        <taxon>Kitasatosporales</taxon>
        <taxon>Streptomycetaceae</taxon>
        <taxon>Streptomyces</taxon>
    </lineage>
</organism>
<feature type="region of interest" description="Disordered" evidence="1">
    <location>
        <begin position="291"/>
        <end position="310"/>
    </location>
</feature>
<dbReference type="GO" id="GO:0016747">
    <property type="term" value="F:acyltransferase activity, transferring groups other than amino-acyl groups"/>
    <property type="evidence" value="ECO:0007669"/>
    <property type="project" value="UniProtKB-ARBA"/>
</dbReference>
<dbReference type="InterPro" id="IPR014030">
    <property type="entry name" value="Ketoacyl_synth_N"/>
</dbReference>
<feature type="compositionally biased region" description="Low complexity" evidence="1">
    <location>
        <begin position="1"/>
        <end position="10"/>
    </location>
</feature>
<gene>
    <name evidence="3" type="primary">pks8-4</name>
    <name evidence="3" type="ORF">SAVERM_3659</name>
</gene>
<evidence type="ECO:0000313" key="4">
    <source>
        <dbReference type="Proteomes" id="UP000000428"/>
    </source>
</evidence>
<evidence type="ECO:0000256" key="1">
    <source>
        <dbReference type="SAM" id="MobiDB-lite"/>
    </source>
</evidence>
<sequence length="370" mass="36627">MTGVRGRLSLGGHGRGRRGGGRGGDARRREVVRPPGAAGARADTKYLPAAAQYALAAARAALADGGRPDAVPADRRGLLLATGAGLASLFDAMDATVAEDGGAAHLSPATAPYFAVNVLGNRLAAELELKGFALTVATARTAAADALSTGALALAAGRCDTLVLAAAEEPLPAVRGGGGEQGAAAFTLEPLAAARARGARVHGTLRARSLFVPPGALRDSAGRERAAAYLSEALADLLLGPAGGPPVPVSRDLDLDPDPDLDLVLVLDESAVGEAVALAVAGAAPGAGLPATGPRLPMPSGAPEIAHPPGTPRVGCLGPAFALAHAVTSPDGPDRLVVCATGAGHVALVRVSPARPSRLTTQEPSHAEVA</sequence>
<reference evidence="3 4" key="1">
    <citation type="journal article" date="2001" name="Proc. Natl. Acad. Sci. U.S.A.">
        <title>Genome sequence of an industrial microorganism Streptomyces avermitilis: deducing the ability of producing secondary metabolites.</title>
        <authorList>
            <person name="Omura S."/>
            <person name="Ikeda H."/>
            <person name="Ishikawa J."/>
            <person name="Hanamoto A."/>
            <person name="Takahashi C."/>
            <person name="Shinose M."/>
            <person name="Takahashi Y."/>
            <person name="Horikawa H."/>
            <person name="Nakazawa H."/>
            <person name="Osonoe T."/>
            <person name="Kikuchi H."/>
            <person name="Shiba T."/>
            <person name="Sakaki Y."/>
            <person name="Hattori M."/>
        </authorList>
    </citation>
    <scope>NUCLEOTIDE SEQUENCE [LARGE SCALE GENOMIC DNA]</scope>
    <source>
        <strain evidence="4">ATCC 31267 / DSM 46492 / JCM 5070 / NBRC 14893 / NCIMB 12804 / NRRL 8165 / MA-4680</strain>
    </source>
</reference>
<dbReference type="Pfam" id="PF00109">
    <property type="entry name" value="ketoacyl-synt"/>
    <property type="match status" value="1"/>
</dbReference>
<dbReference type="SUPFAM" id="SSF53901">
    <property type="entry name" value="Thiolase-like"/>
    <property type="match status" value="1"/>
</dbReference>
<feature type="domain" description="Beta-ketoacyl synthase-like N-terminal" evidence="2">
    <location>
        <begin position="50"/>
        <end position="198"/>
    </location>
</feature>
<accession>Q79Z62</accession>
<reference evidence="3 4" key="3">
    <citation type="journal article" date="2014" name="J. Ind. Microbiol. Biotechnol.">
        <title>Genome mining of the Streptomyces avermitilis genome and development of genome-minimized hosts for heterologous expression of biosynthetic gene clusters.</title>
        <authorList>
            <person name="Ikeda H."/>
            <person name="Shin-ya K."/>
            <person name="Omura S."/>
        </authorList>
    </citation>
    <scope>NUCLEOTIDE SEQUENCE [LARGE SCALE GENOMIC DNA]</scope>
    <source>
        <strain evidence="4">ATCC 31267 / DSM 46492 / JCM 5070 / NBRC 14893 / NCIMB 12804 / NRRL 8165 / MA-4680</strain>
    </source>
</reference>
<dbReference type="Gene3D" id="3.40.47.10">
    <property type="match status" value="1"/>
</dbReference>
<keyword evidence="4" id="KW-1185">Reference proteome</keyword>
<feature type="region of interest" description="Disordered" evidence="1">
    <location>
        <begin position="1"/>
        <end position="39"/>
    </location>
</feature>
<dbReference type="eggNOG" id="COG0304">
    <property type="taxonomic scope" value="Bacteria"/>
</dbReference>
<protein>
    <submittedName>
        <fullName evidence="3">3-oxoacyl-ACP synthase II</fullName>
    </submittedName>
</protein>
<dbReference type="InterPro" id="IPR016039">
    <property type="entry name" value="Thiolase-like"/>
</dbReference>
<reference evidence="3 4" key="2">
    <citation type="journal article" date="2003" name="Nat. Biotechnol.">
        <title>Complete genome sequence and comparative analysis of the industrial microorganism Streptomyces avermitilis.</title>
        <authorList>
            <person name="Ikeda H."/>
            <person name="Ishikawa J."/>
            <person name="Hanamoto A."/>
            <person name="Shinose M."/>
            <person name="Kikuchi H."/>
            <person name="Shiba T."/>
            <person name="Sakaki Y."/>
            <person name="Hattori M."/>
            <person name="Omura S."/>
        </authorList>
    </citation>
    <scope>NUCLEOTIDE SEQUENCE [LARGE SCALE GENOMIC DNA]</scope>
    <source>
        <strain evidence="4">ATCC 31267 / DSM 46492 / JCM 5070 / NBRC 14893 / NCIMB 12804 / NRRL 8165 / MA-4680</strain>
    </source>
</reference>
<dbReference type="Proteomes" id="UP000000428">
    <property type="component" value="Chromosome"/>
</dbReference>
<evidence type="ECO:0000313" key="3">
    <source>
        <dbReference type="EMBL" id="BAC71371.1"/>
    </source>
</evidence>
<dbReference type="AlphaFoldDB" id="Q79Z62"/>
<dbReference type="EMBL" id="BA000030">
    <property type="protein sequence ID" value="BAC71371.1"/>
    <property type="molecule type" value="Genomic_DNA"/>
</dbReference>
<dbReference type="KEGG" id="sma:SAVERM_3659"/>
<proteinExistence type="predicted"/>